<dbReference type="Proteomes" id="UP000187651">
    <property type="component" value="Unassembled WGS sequence"/>
</dbReference>
<dbReference type="RefSeq" id="WP_074521192.1">
    <property type="nucleotide sequence ID" value="NZ_FNHZ01000002.1"/>
</dbReference>
<protein>
    <recommendedName>
        <fullName evidence="4 7">Signal peptidase I</fullName>
        <ecNumber evidence="4 7">3.4.21.89</ecNumber>
    </recommendedName>
</protein>
<evidence type="ECO:0000256" key="7">
    <source>
        <dbReference type="RuleBase" id="RU362042"/>
    </source>
</evidence>
<evidence type="ECO:0000256" key="2">
    <source>
        <dbReference type="ARBA" id="ARBA00004401"/>
    </source>
</evidence>
<evidence type="ECO:0000313" key="10">
    <source>
        <dbReference type="Proteomes" id="UP000187651"/>
    </source>
</evidence>
<dbReference type="EC" id="3.4.21.89" evidence="4 7"/>
<dbReference type="CDD" id="cd06530">
    <property type="entry name" value="S26_SPase_I"/>
    <property type="match status" value="1"/>
</dbReference>
<evidence type="ECO:0000313" key="9">
    <source>
        <dbReference type="EMBL" id="SDM72117.1"/>
    </source>
</evidence>
<dbReference type="GO" id="GO:0005886">
    <property type="term" value="C:plasma membrane"/>
    <property type="evidence" value="ECO:0007669"/>
    <property type="project" value="UniProtKB-SubCell"/>
</dbReference>
<dbReference type="PRINTS" id="PR00727">
    <property type="entry name" value="LEADERPTASE"/>
</dbReference>
<dbReference type="InterPro" id="IPR000223">
    <property type="entry name" value="Pept_S26A_signal_pept_1"/>
</dbReference>
<evidence type="ECO:0000256" key="6">
    <source>
        <dbReference type="PIRSR" id="PIRSR600223-1"/>
    </source>
</evidence>
<keyword evidence="7" id="KW-0812">Transmembrane</keyword>
<dbReference type="InterPro" id="IPR019758">
    <property type="entry name" value="Pept_S26A_signal_pept_1_CS"/>
</dbReference>
<feature type="transmembrane region" description="Helical" evidence="7">
    <location>
        <begin position="20"/>
        <end position="40"/>
    </location>
</feature>
<dbReference type="EMBL" id="FNHZ01000002">
    <property type="protein sequence ID" value="SDM72117.1"/>
    <property type="molecule type" value="Genomic_DNA"/>
</dbReference>
<dbReference type="AlphaFoldDB" id="A0A1G9VJ49"/>
<organism evidence="9 10">
    <name type="scientific">Lachnospira pectinoschiza</name>
    <dbReference type="NCBI Taxonomy" id="28052"/>
    <lineage>
        <taxon>Bacteria</taxon>
        <taxon>Bacillati</taxon>
        <taxon>Bacillota</taxon>
        <taxon>Clostridia</taxon>
        <taxon>Lachnospirales</taxon>
        <taxon>Lachnospiraceae</taxon>
        <taxon>Lachnospira</taxon>
    </lineage>
</organism>
<dbReference type="PROSITE" id="PS00761">
    <property type="entry name" value="SPASE_I_3"/>
    <property type="match status" value="1"/>
</dbReference>
<name>A0A1G9VJ49_9FIRM</name>
<dbReference type="InterPro" id="IPR019757">
    <property type="entry name" value="Pept_S26A_signal_pept_1_Lys-AS"/>
</dbReference>
<dbReference type="GO" id="GO:0006465">
    <property type="term" value="P:signal peptide processing"/>
    <property type="evidence" value="ECO:0007669"/>
    <property type="project" value="InterPro"/>
</dbReference>
<feature type="active site" evidence="6">
    <location>
        <position position="48"/>
    </location>
</feature>
<dbReference type="GO" id="GO:0009003">
    <property type="term" value="F:signal peptidase activity"/>
    <property type="evidence" value="ECO:0007669"/>
    <property type="project" value="UniProtKB-EC"/>
</dbReference>
<proteinExistence type="inferred from homology"/>
<comment type="similarity">
    <text evidence="3 7">Belongs to the peptidase S26 family.</text>
</comment>
<dbReference type="SUPFAM" id="SSF51306">
    <property type="entry name" value="LexA/Signal peptidase"/>
    <property type="match status" value="1"/>
</dbReference>
<sequence>MVAFRRRYHENKQLLFVCKYIVDVIMVIVAAYVLVSFIAYRDTNVGNSMNSILKDGDTVLVNRYAYSLANPKRYDVIAFSVDGVNSSKIYIKRVIGLPGETVLIKDGKVYINGEELEDDVVDTEILTAGLASTSITLDKDEYFVLGDNRNNSEDSRFSSIGTVKEDNIVGKVWFILSPVKRIKFVS</sequence>
<evidence type="ECO:0000256" key="1">
    <source>
        <dbReference type="ARBA" id="ARBA00000677"/>
    </source>
</evidence>
<feature type="domain" description="Peptidase S26" evidence="8">
    <location>
        <begin position="20"/>
        <end position="175"/>
    </location>
</feature>
<evidence type="ECO:0000256" key="5">
    <source>
        <dbReference type="ARBA" id="ARBA00022801"/>
    </source>
</evidence>
<dbReference type="NCBIfam" id="TIGR02227">
    <property type="entry name" value="sigpep_I_bact"/>
    <property type="match status" value="1"/>
</dbReference>
<keyword evidence="7" id="KW-0472">Membrane</keyword>
<evidence type="ECO:0000256" key="4">
    <source>
        <dbReference type="ARBA" id="ARBA00013208"/>
    </source>
</evidence>
<dbReference type="PANTHER" id="PTHR43390">
    <property type="entry name" value="SIGNAL PEPTIDASE I"/>
    <property type="match status" value="1"/>
</dbReference>
<reference evidence="10" key="1">
    <citation type="submission" date="2016-10" db="EMBL/GenBank/DDBJ databases">
        <authorList>
            <person name="Varghese N."/>
            <person name="Submissions S."/>
        </authorList>
    </citation>
    <scope>NUCLEOTIDE SEQUENCE [LARGE SCALE GENOMIC DNA]</scope>
    <source>
        <strain evidence="10">M83</strain>
    </source>
</reference>
<dbReference type="GO" id="GO:0004252">
    <property type="term" value="F:serine-type endopeptidase activity"/>
    <property type="evidence" value="ECO:0007669"/>
    <property type="project" value="InterPro"/>
</dbReference>
<dbReference type="PANTHER" id="PTHR43390:SF1">
    <property type="entry name" value="CHLOROPLAST PROCESSING PEPTIDASE"/>
    <property type="match status" value="1"/>
</dbReference>
<keyword evidence="7" id="KW-0645">Protease</keyword>
<dbReference type="Pfam" id="PF10502">
    <property type="entry name" value="Peptidase_S26"/>
    <property type="match status" value="1"/>
</dbReference>
<keyword evidence="10" id="KW-1185">Reference proteome</keyword>
<dbReference type="InterPro" id="IPR019533">
    <property type="entry name" value="Peptidase_S26"/>
</dbReference>
<evidence type="ECO:0000256" key="3">
    <source>
        <dbReference type="ARBA" id="ARBA00009370"/>
    </source>
</evidence>
<dbReference type="InterPro" id="IPR036286">
    <property type="entry name" value="LexA/Signal_pep-like_sf"/>
</dbReference>
<gene>
    <name evidence="9" type="ORF">SAMN05216544_0980</name>
</gene>
<dbReference type="PROSITE" id="PS00760">
    <property type="entry name" value="SPASE_I_2"/>
    <property type="match status" value="1"/>
</dbReference>
<evidence type="ECO:0000259" key="8">
    <source>
        <dbReference type="Pfam" id="PF10502"/>
    </source>
</evidence>
<dbReference type="OrthoDB" id="9802919at2"/>
<dbReference type="Gene3D" id="2.10.109.10">
    <property type="entry name" value="Umud Fragment, subunit A"/>
    <property type="match status" value="1"/>
</dbReference>
<comment type="subcellular location">
    <subcellularLocation>
        <location evidence="2">Cell membrane</location>
        <topology evidence="2">Single-pass type II membrane protein</topology>
    </subcellularLocation>
    <subcellularLocation>
        <location evidence="7">Membrane</location>
        <topology evidence="7">Single-pass type II membrane protein</topology>
    </subcellularLocation>
</comment>
<keyword evidence="5 7" id="KW-0378">Hydrolase</keyword>
<comment type="catalytic activity">
    <reaction evidence="1 7">
        <text>Cleavage of hydrophobic, N-terminal signal or leader sequences from secreted and periplasmic proteins.</text>
        <dbReference type="EC" id="3.4.21.89"/>
    </reaction>
</comment>
<keyword evidence="7" id="KW-1133">Transmembrane helix</keyword>
<accession>A0A1G9VJ49</accession>
<feature type="active site" evidence="6">
    <location>
        <position position="92"/>
    </location>
</feature>